<dbReference type="HOGENOM" id="CLU_828659_0_0_6"/>
<name>Q0A867_ALKEH</name>
<accession>Q0A867</accession>
<sequence>MSQPGRLCPLHYQTGPDALRTAPLYRCPTVYLVGGLYGNDAALAAIQALAHRERAAGHPEPLLVFNGDFHWLDADPAVFRHIQEAVLNQAAILGNVEAELAQPTPGIGCGCAYPETVDDATVMHSNRIMARLQRMVAETPALHDVTRQLSGLPRQIRLAVGDLRVGVIHGDPESLAGWRLALEQMPAPGRTTSRIRRWFEVSEVDLFACSHTCLPFAQRFTWERRQALIFNNGAAGLPNFRGDRRGVITRIAETPAPVPALYGGVLRGVHCDAVPVAYDTAAWARRFRAIWPEGSAACHNYARRLAHGTGLTPQAANRLGDRRP</sequence>
<dbReference type="eggNOG" id="COG0639">
    <property type="taxonomic scope" value="Bacteria"/>
</dbReference>
<dbReference type="InterPro" id="IPR029052">
    <property type="entry name" value="Metallo-depent_PP-like"/>
</dbReference>
<gene>
    <name evidence="1" type="ordered locus">Mlg_1624</name>
</gene>
<protein>
    <recommendedName>
        <fullName evidence="3">Calcineurin-like phosphoesterase domain-containing protein</fullName>
    </recommendedName>
</protein>
<organism evidence="1 2">
    <name type="scientific">Alkalilimnicola ehrlichii (strain ATCC BAA-1101 / DSM 17681 / MLHE-1)</name>
    <dbReference type="NCBI Taxonomy" id="187272"/>
    <lineage>
        <taxon>Bacteria</taxon>
        <taxon>Pseudomonadati</taxon>
        <taxon>Pseudomonadota</taxon>
        <taxon>Gammaproteobacteria</taxon>
        <taxon>Chromatiales</taxon>
        <taxon>Ectothiorhodospiraceae</taxon>
        <taxon>Alkalilimnicola</taxon>
    </lineage>
</organism>
<dbReference type="Gene3D" id="3.60.21.10">
    <property type="match status" value="1"/>
</dbReference>
<dbReference type="AlphaFoldDB" id="Q0A867"/>
<evidence type="ECO:0008006" key="3">
    <source>
        <dbReference type="Google" id="ProtNLM"/>
    </source>
</evidence>
<dbReference type="OrthoDB" id="6953533at2"/>
<evidence type="ECO:0000313" key="1">
    <source>
        <dbReference type="EMBL" id="ABI56970.1"/>
    </source>
</evidence>
<keyword evidence="2" id="KW-1185">Reference proteome</keyword>
<reference evidence="2" key="1">
    <citation type="submission" date="2006-08" db="EMBL/GenBank/DDBJ databases">
        <title>Complete sequence of Alkalilimnicola ehrilichei MLHE-1.</title>
        <authorList>
            <person name="Copeland A."/>
            <person name="Lucas S."/>
            <person name="Lapidus A."/>
            <person name="Barry K."/>
            <person name="Detter J.C."/>
            <person name="Glavina del Rio T."/>
            <person name="Hammon N."/>
            <person name="Israni S."/>
            <person name="Dalin E."/>
            <person name="Tice H."/>
            <person name="Pitluck S."/>
            <person name="Sims D."/>
            <person name="Brettin T."/>
            <person name="Bruce D."/>
            <person name="Han C."/>
            <person name="Tapia R."/>
            <person name="Gilna P."/>
            <person name="Schmutz J."/>
            <person name="Larimer F."/>
            <person name="Land M."/>
            <person name="Hauser L."/>
            <person name="Kyrpides N."/>
            <person name="Mikhailova N."/>
            <person name="Oremland R.S."/>
            <person name="Hoeft S.E."/>
            <person name="Switzer-Blum J."/>
            <person name="Kulp T."/>
            <person name="King G."/>
            <person name="Tabita R."/>
            <person name="Witte B."/>
            <person name="Santini J.M."/>
            <person name="Basu P."/>
            <person name="Hollibaugh J.T."/>
            <person name="Xie G."/>
            <person name="Stolz J.F."/>
            <person name="Richardson P."/>
        </authorList>
    </citation>
    <scope>NUCLEOTIDE SEQUENCE [LARGE SCALE GENOMIC DNA]</scope>
    <source>
        <strain evidence="2">ATCC BAA-1101 / DSM 17681 / MLHE-1</strain>
    </source>
</reference>
<evidence type="ECO:0000313" key="2">
    <source>
        <dbReference type="Proteomes" id="UP000001962"/>
    </source>
</evidence>
<dbReference type="Proteomes" id="UP000001962">
    <property type="component" value="Chromosome"/>
</dbReference>
<dbReference type="KEGG" id="aeh:Mlg_1624"/>
<dbReference type="RefSeq" id="WP_011629364.1">
    <property type="nucleotide sequence ID" value="NC_008340.1"/>
</dbReference>
<dbReference type="EMBL" id="CP000453">
    <property type="protein sequence ID" value="ABI56970.1"/>
    <property type="molecule type" value="Genomic_DNA"/>
</dbReference>
<dbReference type="SUPFAM" id="SSF56300">
    <property type="entry name" value="Metallo-dependent phosphatases"/>
    <property type="match status" value="1"/>
</dbReference>
<proteinExistence type="predicted"/>